<evidence type="ECO:0000259" key="1">
    <source>
        <dbReference type="Pfam" id="PF06406"/>
    </source>
</evidence>
<dbReference type="SUPFAM" id="SSF53067">
    <property type="entry name" value="Actin-like ATPase domain"/>
    <property type="match status" value="2"/>
</dbReference>
<evidence type="ECO:0000313" key="4">
    <source>
        <dbReference type="EMBL" id="QBY46652.1"/>
    </source>
</evidence>
<dbReference type="Pfam" id="PF06406">
    <property type="entry name" value="StbA_N"/>
    <property type="match status" value="1"/>
</dbReference>
<dbReference type="AlphaFoldDB" id="D2U133"/>
<dbReference type="KEGG" id="ans:ArsFIN_52630"/>
<reference evidence="4 6" key="2">
    <citation type="submission" date="2019-03" db="EMBL/GenBank/DDBJ databases">
        <title>Long-read sequencing reveals hyperdense prophage content in a complex bacterial symbiont genome.</title>
        <authorList>
            <person name="Frost C.L."/>
            <person name="Siozios S."/>
            <person name="Nadal-Jimenez P."/>
            <person name="Brockhurst M.A."/>
            <person name="King K.C."/>
            <person name="Darby A.C."/>
            <person name="Hurst G.D.D."/>
        </authorList>
    </citation>
    <scope>NUCLEOTIDE SEQUENCE [LARGE SCALE GENOMIC DNA]</scope>
    <source>
        <strain evidence="4 6">FIN</strain>
        <plasmid evidence="4">pArsFIN8</plasmid>
        <plasmid evidence="6">parsfin8</plasmid>
    </source>
</reference>
<dbReference type="EMBL" id="CP038620">
    <property type="protein sequence ID" value="QBY46652.1"/>
    <property type="molecule type" value="Genomic_DNA"/>
</dbReference>
<sequence>MKTIFCDDGSTAIKLAWFDDEGKIESIITYNSFKKSWNVSLNGKATYNYTVDGEQYSYDPYSPDAIKTTNIDFQYSTENLLAIHHALLESKIQPQEIELIVTLPISEFYTSDMKPNLDNIAKKKKNLLRKIESDSGMVFTLKKINVVPESLPSAANSLEQDNVHEMEVSLVVDLGGTTLDCGTIAGKYAHISHVSGDSTIGVSLVTNAVYNALDRASTTTSYLVADQLVKKNDDEELYKTLINDKSKIDDVKNSFNDAVKLLSDRVISHIKHEYKKSFNRIYLTGGGASLIYPAVKSAYPNQIITIMEDSQTALVTSIASMRAVKKQ</sequence>
<dbReference type="InterPro" id="IPR043129">
    <property type="entry name" value="ATPase_NBD"/>
</dbReference>
<dbReference type="Pfam" id="PF21523">
    <property type="entry name" value="ParM_N"/>
    <property type="match status" value="1"/>
</dbReference>
<organism evidence="3">
    <name type="scientific">Arsenophonus nasoniae</name>
    <name type="common">son-killer infecting Nasonia vitripennis</name>
    <dbReference type="NCBI Taxonomy" id="638"/>
    <lineage>
        <taxon>Bacteria</taxon>
        <taxon>Pseudomonadati</taxon>
        <taxon>Pseudomonadota</taxon>
        <taxon>Gammaproteobacteria</taxon>
        <taxon>Enterobacterales</taxon>
        <taxon>Morganellaceae</taxon>
        <taxon>Arsenophonus</taxon>
    </lineage>
</organism>
<reference evidence="3" key="1">
    <citation type="journal article" date="2010" name="Insect Mol. Biol.">
        <title>The draft genome sequence of Arsenophonus nasoniae, son-killer bacterium of Nasonia vitripennis, reveals genes associated with virulence and symbiosis.</title>
        <authorList>
            <person name="Wilkes T."/>
            <person name="Darby A.C."/>
            <person name="Choi J."/>
            <person name="Colborne J.K."/>
            <person name="Werren J.H."/>
            <person name="Hurst G.D.D."/>
        </authorList>
    </citation>
    <scope>NUCLEOTIDE SEQUENCE</scope>
</reference>
<feature type="domain" description="Plasmid segregation protein ParM/StbA N-terminal" evidence="1">
    <location>
        <begin position="4"/>
        <end position="159"/>
    </location>
</feature>
<name>D2U133_9GAMM</name>
<dbReference type="RefSeq" id="WP_026823133.1">
    <property type="nucleotide sequence ID" value="NZ_CP038620.1"/>
</dbReference>
<evidence type="ECO:0000313" key="3">
    <source>
        <dbReference type="EMBL" id="CBA74345.1"/>
    </source>
</evidence>
<geneLocation type="plasmid" evidence="5 7">
    <name>paNv_CAN3</name>
</geneLocation>
<dbReference type="Proteomes" id="UP000295134">
    <property type="component" value="Plasmid pArsFIN8"/>
</dbReference>
<evidence type="ECO:0000313" key="5">
    <source>
        <dbReference type="EMBL" id="WGM08319.1"/>
    </source>
</evidence>
<geneLocation type="plasmid" evidence="4">
    <name>pArsFIN8</name>
</geneLocation>
<protein>
    <submittedName>
        <fullName evidence="4">Plasmid segregation protein ParM</fullName>
    </submittedName>
    <submittedName>
        <fullName evidence="3">Plasmid stability/partitioning protein</fullName>
    </submittedName>
</protein>
<evidence type="ECO:0000313" key="6">
    <source>
        <dbReference type="Proteomes" id="UP000295134"/>
    </source>
</evidence>
<dbReference type="InterPro" id="IPR009440">
    <property type="entry name" value="ParM/StbA_N"/>
</dbReference>
<keyword evidence="4" id="KW-0614">Plasmid</keyword>
<dbReference type="Gene3D" id="3.30.420.40">
    <property type="match status" value="2"/>
</dbReference>
<evidence type="ECO:0000259" key="2">
    <source>
        <dbReference type="Pfam" id="PF21523"/>
    </source>
</evidence>
<geneLocation type="plasmid" evidence="6">
    <name>parsfin8</name>
</geneLocation>
<gene>
    <name evidence="4" type="primary">parM_14</name>
    <name evidence="5" type="synonym">parM</name>
    <name evidence="3" type="ORF">ARN_22380</name>
    <name evidence="4" type="ORF">ArsFIN_52630</name>
    <name evidence="5" type="ORF">QE258_23825</name>
</gene>
<dbReference type="InterPro" id="IPR056367">
    <property type="entry name" value="ASKHA_NBD_ParM_R1-like"/>
</dbReference>
<proteinExistence type="predicted"/>
<dbReference type="EMBL" id="FN545227">
    <property type="protein sequence ID" value="CBA74345.1"/>
    <property type="molecule type" value="Genomic_DNA"/>
</dbReference>
<dbReference type="InterPro" id="IPR048345">
    <property type="entry name" value="ParM_C"/>
</dbReference>
<accession>D2U133</accession>
<dbReference type="EMBL" id="CP123526">
    <property type="protein sequence ID" value="WGM08319.1"/>
    <property type="molecule type" value="Genomic_DNA"/>
</dbReference>
<dbReference type="CDD" id="cd24022">
    <property type="entry name" value="ASKHA_NBD_ParM_R1-like"/>
    <property type="match status" value="1"/>
</dbReference>
<feature type="domain" description="Plasmid segregation protein ParM C-terminal" evidence="2">
    <location>
        <begin position="164"/>
        <end position="321"/>
    </location>
</feature>
<evidence type="ECO:0000313" key="7">
    <source>
        <dbReference type="Proteomes" id="UP001177592"/>
    </source>
</evidence>
<keyword evidence="7" id="KW-1185">Reference proteome</keyword>
<reference evidence="5" key="3">
    <citation type="submission" date="2023-04" db="EMBL/GenBank/DDBJ databases">
        <title>Genome dynamics across the evolutionary transition to endosymbiosis.</title>
        <authorList>
            <person name="Siozios S."/>
            <person name="Nadal-Jimenez P."/>
            <person name="Azagi T."/>
            <person name="Sprong H."/>
            <person name="Frost C.L."/>
            <person name="Parratt S.R."/>
            <person name="Taylor G."/>
            <person name="Brettell L."/>
            <person name="Lew K.C."/>
            <person name="Croft L."/>
            <person name="King K.C."/>
            <person name="Brockhurst M.A."/>
            <person name="Hypsa V."/>
            <person name="Novakova E."/>
            <person name="Darby A.C."/>
            <person name="Hurst G.D.D."/>
        </authorList>
    </citation>
    <scope>NUCLEOTIDE SEQUENCE</scope>
    <source>
        <strain evidence="5">ANv_CAN</strain>
        <plasmid evidence="5">paNv_CAN3</plasmid>
    </source>
</reference>
<dbReference type="Proteomes" id="UP001177592">
    <property type="component" value="Plasmid paNv_CAN3"/>
</dbReference>
<dbReference type="GeneID" id="39751065"/>